<keyword evidence="10" id="KW-1185">Reference proteome</keyword>
<comment type="caution">
    <text evidence="9">The sequence shown here is derived from an EMBL/GenBank/DDBJ whole genome shotgun (WGS) entry which is preliminary data.</text>
</comment>
<evidence type="ECO:0000256" key="5">
    <source>
        <dbReference type="ARBA" id="ARBA00022989"/>
    </source>
</evidence>
<accession>A0A085GM55</accession>
<dbReference type="GO" id="GO:0005886">
    <property type="term" value="C:plasma membrane"/>
    <property type="evidence" value="ECO:0007669"/>
    <property type="project" value="UniProtKB-SubCell"/>
</dbReference>
<evidence type="ECO:0000256" key="1">
    <source>
        <dbReference type="ARBA" id="ARBA00004651"/>
    </source>
</evidence>
<evidence type="ECO:0000256" key="7">
    <source>
        <dbReference type="ARBA" id="ARBA00048489"/>
    </source>
</evidence>
<gene>
    <name evidence="9" type="ORF">GEAM_0674</name>
</gene>
<protein>
    <submittedName>
        <fullName evidence="9">Threonine efflux protein</fullName>
    </submittedName>
</protein>
<reference evidence="9 10" key="1">
    <citation type="submission" date="2014-05" db="EMBL/GenBank/DDBJ databases">
        <title>ATOL: Assembling a taxonomically balanced genome-scale reconstruction of the evolutionary history of the Enterobacteriaceae.</title>
        <authorList>
            <person name="Plunkett G.III."/>
            <person name="Neeno-Eckwall E.C."/>
            <person name="Glasner J.D."/>
            <person name="Perna N.T."/>
        </authorList>
    </citation>
    <scope>NUCLEOTIDE SEQUENCE [LARGE SCALE GENOMIC DNA]</scope>
    <source>
        <strain evidence="9 10">ATCC 33852</strain>
    </source>
</reference>
<dbReference type="PANTHER" id="PTHR30086">
    <property type="entry name" value="ARGININE EXPORTER PROTEIN ARGO"/>
    <property type="match status" value="1"/>
</dbReference>
<dbReference type="AlphaFoldDB" id="A0A085GM55"/>
<dbReference type="Proteomes" id="UP000028640">
    <property type="component" value="Unassembled WGS sequence"/>
</dbReference>
<evidence type="ECO:0000256" key="6">
    <source>
        <dbReference type="ARBA" id="ARBA00023136"/>
    </source>
</evidence>
<comment type="catalytic activity">
    <reaction evidence="7">
        <text>L-leucine(in) + H(+)(out) = L-leucine(out) + H(+)(in)</text>
        <dbReference type="Rhea" id="RHEA:28731"/>
        <dbReference type="ChEBI" id="CHEBI:15378"/>
        <dbReference type="ChEBI" id="CHEBI:57427"/>
    </reaction>
    <physiologicalReaction direction="left-to-right" evidence="7">
        <dbReference type="Rhea" id="RHEA:28732"/>
    </physiologicalReaction>
</comment>
<keyword evidence="5 8" id="KW-1133">Transmembrane helix</keyword>
<dbReference type="RefSeq" id="WP_034788256.1">
    <property type="nucleotide sequence ID" value="NZ_JMPJ01000025.1"/>
</dbReference>
<evidence type="ECO:0000313" key="10">
    <source>
        <dbReference type="Proteomes" id="UP000028640"/>
    </source>
</evidence>
<evidence type="ECO:0000256" key="4">
    <source>
        <dbReference type="ARBA" id="ARBA00022692"/>
    </source>
</evidence>
<dbReference type="GO" id="GO:0015820">
    <property type="term" value="P:L-leucine transport"/>
    <property type="evidence" value="ECO:0007669"/>
    <property type="project" value="TreeGrafter"/>
</dbReference>
<comment type="similarity">
    <text evidence="2">Belongs to the Rht family.</text>
</comment>
<feature type="transmembrane region" description="Helical" evidence="8">
    <location>
        <begin position="181"/>
        <end position="203"/>
    </location>
</feature>
<evidence type="ECO:0000256" key="3">
    <source>
        <dbReference type="ARBA" id="ARBA00022475"/>
    </source>
</evidence>
<dbReference type="GO" id="GO:0015190">
    <property type="term" value="F:L-leucine transmembrane transporter activity"/>
    <property type="evidence" value="ECO:0007669"/>
    <property type="project" value="TreeGrafter"/>
</dbReference>
<dbReference type="EMBL" id="JMPJ01000025">
    <property type="protein sequence ID" value="KFC84800.1"/>
    <property type="molecule type" value="Genomic_DNA"/>
</dbReference>
<feature type="transmembrane region" description="Helical" evidence="8">
    <location>
        <begin position="41"/>
        <end position="66"/>
    </location>
</feature>
<name>A0A085GM55_EWIA3</name>
<dbReference type="PIRSF" id="PIRSF006324">
    <property type="entry name" value="LeuE"/>
    <property type="match status" value="1"/>
</dbReference>
<sequence>MPGIINYGTFVLSFILLLIIPGPGNLVLITSTSKGGARSGFLCLFGIILGDQVLLWLAIAGVAALLESSPHVFQVIKWLGAAYLLWLGAQLLMKSRTSAPPPPVTRKRTPFLQGMVITLTNPKPILFYVMFLPLFIDPVHSQGLLTFGTLAGTAAVLTLIYCTIMIALTSSLAETVRARPVMIFMLEKTAGLFLAIFAIKLAFFN</sequence>
<evidence type="ECO:0000256" key="8">
    <source>
        <dbReference type="SAM" id="Phobius"/>
    </source>
</evidence>
<keyword evidence="4 8" id="KW-0812">Transmembrane</keyword>
<feature type="transmembrane region" description="Helical" evidence="8">
    <location>
        <begin position="148"/>
        <end position="169"/>
    </location>
</feature>
<dbReference type="PANTHER" id="PTHR30086:SF15">
    <property type="entry name" value="LEUCINE EFFLUX PROTEIN"/>
    <property type="match status" value="1"/>
</dbReference>
<dbReference type="OrthoDB" id="9784202at2"/>
<dbReference type="eggNOG" id="COG1280">
    <property type="taxonomic scope" value="Bacteria"/>
</dbReference>
<keyword evidence="3" id="KW-1003">Cell membrane</keyword>
<dbReference type="STRING" id="910964.GEAM_0674"/>
<dbReference type="InterPro" id="IPR001123">
    <property type="entry name" value="LeuE-type"/>
</dbReference>
<dbReference type="Pfam" id="PF01810">
    <property type="entry name" value="LysE"/>
    <property type="match status" value="1"/>
</dbReference>
<feature type="transmembrane region" description="Helical" evidence="8">
    <location>
        <begin position="6"/>
        <end position="29"/>
    </location>
</feature>
<evidence type="ECO:0000313" key="9">
    <source>
        <dbReference type="EMBL" id="KFC84800.1"/>
    </source>
</evidence>
<keyword evidence="6 8" id="KW-0472">Membrane</keyword>
<comment type="subcellular location">
    <subcellularLocation>
        <location evidence="1">Cell membrane</location>
        <topology evidence="1">Multi-pass membrane protein</topology>
    </subcellularLocation>
</comment>
<feature type="transmembrane region" description="Helical" evidence="8">
    <location>
        <begin position="114"/>
        <end position="136"/>
    </location>
</feature>
<organism evidence="9 10">
    <name type="scientific">Ewingella americana (strain ATCC 33852 / DSM 4580 / CCUG 14506 / JCM 5911 / LMG 7869 / NCTC 12157 / CDC 1468-78)</name>
    <dbReference type="NCBI Taxonomy" id="910964"/>
    <lineage>
        <taxon>Bacteria</taxon>
        <taxon>Pseudomonadati</taxon>
        <taxon>Pseudomonadota</taxon>
        <taxon>Gammaproteobacteria</taxon>
        <taxon>Enterobacterales</taxon>
        <taxon>Yersiniaceae</taxon>
        <taxon>Ewingella</taxon>
    </lineage>
</organism>
<proteinExistence type="inferred from homology"/>
<feature type="transmembrane region" description="Helical" evidence="8">
    <location>
        <begin position="72"/>
        <end position="93"/>
    </location>
</feature>
<evidence type="ECO:0000256" key="2">
    <source>
        <dbReference type="ARBA" id="ARBA00007928"/>
    </source>
</evidence>
<dbReference type="GeneID" id="78379019"/>